<dbReference type="InterPro" id="IPR012340">
    <property type="entry name" value="NA-bd_OB-fold"/>
</dbReference>
<dbReference type="EMBL" id="LHPG02000011">
    <property type="protein sequence ID" value="PRW45571.1"/>
    <property type="molecule type" value="Genomic_DNA"/>
</dbReference>
<evidence type="ECO:0000256" key="3">
    <source>
        <dbReference type="ARBA" id="ARBA00022692"/>
    </source>
</evidence>
<evidence type="ECO:0000256" key="2">
    <source>
        <dbReference type="ARBA" id="ARBA00022502"/>
    </source>
</evidence>
<comment type="function">
    <text evidence="7">Involved in the lipid remodeling steps of GPI-anchor maturation.</text>
</comment>
<reference evidence="9 10" key="1">
    <citation type="journal article" date="2018" name="Plant J.">
        <title>Genome sequences of Chlorella sorokiniana UTEX 1602 and Micractinium conductrix SAG 241.80: implications to maltose excretion by a green alga.</title>
        <authorList>
            <person name="Arriola M.B."/>
            <person name="Velmurugan N."/>
            <person name="Zhang Y."/>
            <person name="Plunkett M.H."/>
            <person name="Hondzo H."/>
            <person name="Barney B.M."/>
        </authorList>
    </citation>
    <scope>NUCLEOTIDE SEQUENCE [LARGE SCALE GENOMIC DNA]</scope>
    <source>
        <strain evidence="10">UTEX 1602</strain>
    </source>
</reference>
<dbReference type="PANTHER" id="PTHR13148:SF0">
    <property type="entry name" value="POST-GPI ATTACHMENT TO PROTEINS FACTOR 3"/>
    <property type="match status" value="1"/>
</dbReference>
<comment type="similarity">
    <text evidence="7">Belongs to the PGAP3 family.</text>
</comment>
<keyword evidence="5 7" id="KW-1133">Transmembrane helix</keyword>
<feature type="transmembrane region" description="Helical" evidence="7">
    <location>
        <begin position="364"/>
        <end position="382"/>
    </location>
</feature>
<feature type="transmembrane region" description="Helical" evidence="7">
    <location>
        <begin position="333"/>
        <end position="352"/>
    </location>
</feature>
<feature type="transmembrane region" description="Helical" evidence="7">
    <location>
        <begin position="389"/>
        <end position="408"/>
    </location>
</feature>
<keyword evidence="3 7" id="KW-0812">Transmembrane</keyword>
<sequence length="515" mass="55437">MGAPAPPSGHSPAGMEVAAPLPAIKLLAQQLSEVQRTEAGQFKLPGLPAFDRVWVQGTIKQKLAGTLRLDDGTGAVDCLCGVKDQPGLEVDSCAPGTYVLVQGKVLSKPAAGDRQQLLIKAQKLLNLSSGCEGGAGQRAVMWSSEVQELQRLLQQCLRTGCTNLPTGSVPGRGGRSSRTPRLCSPLCTNGTLVAGDSSGSSVGPVPLALQLWRWDCSADCSYLCMWRVEDSRANSAASTDRQLPVWKYYGKWPFARWAGMQEPASVLFSLANLAAHALCLVRFARLRRGLAAGGRRGAAAAGPTTRSTRSRRSSTGGGKEDGEAAVGAGYPYAWLWQGYMLLSINAWLWSAVFHGRDTRLTERLDYFAAALLIFFNLFLCIVRTARLRAPLALAAVAAPLLAFLASHFRFMLLVLFDYGYHVKICIAAGTAQSLLWLGWAMAARPPHPGRRYLLGFIAAVNACMLLEVLDFPPLLHVLDAHALWHAATAPLVLLFYRFIEADVTSHTLAANAKAD</sequence>
<keyword evidence="10" id="KW-1185">Reference proteome</keyword>
<dbReference type="AlphaFoldDB" id="A0A2P6TML6"/>
<evidence type="ECO:0000256" key="8">
    <source>
        <dbReference type="SAM" id="MobiDB-lite"/>
    </source>
</evidence>
<evidence type="ECO:0000313" key="9">
    <source>
        <dbReference type="EMBL" id="PRW45571.1"/>
    </source>
</evidence>
<feature type="region of interest" description="Disordered" evidence="8">
    <location>
        <begin position="296"/>
        <end position="322"/>
    </location>
</feature>
<feature type="transmembrane region" description="Helical" evidence="7">
    <location>
        <begin position="452"/>
        <end position="469"/>
    </location>
</feature>
<keyword evidence="7" id="KW-0333">Golgi apparatus</keyword>
<dbReference type="Pfam" id="PF16100">
    <property type="entry name" value="RMI2"/>
    <property type="match status" value="1"/>
</dbReference>
<name>A0A2P6TML6_CHLSO</name>
<dbReference type="PANTHER" id="PTHR13148">
    <property type="entry name" value="PER1-RELATED"/>
    <property type="match status" value="1"/>
</dbReference>
<dbReference type="InterPro" id="IPR007217">
    <property type="entry name" value="Per1-like"/>
</dbReference>
<accession>A0A2P6TML6</accession>
<organism evidence="9 10">
    <name type="scientific">Chlorella sorokiniana</name>
    <name type="common">Freshwater green alga</name>
    <dbReference type="NCBI Taxonomy" id="3076"/>
    <lineage>
        <taxon>Eukaryota</taxon>
        <taxon>Viridiplantae</taxon>
        <taxon>Chlorophyta</taxon>
        <taxon>core chlorophytes</taxon>
        <taxon>Trebouxiophyceae</taxon>
        <taxon>Chlorellales</taxon>
        <taxon>Chlorellaceae</taxon>
        <taxon>Chlorella clade</taxon>
        <taxon>Chlorella</taxon>
    </lineage>
</organism>
<dbReference type="InterPro" id="IPR032245">
    <property type="entry name" value="RMI2"/>
</dbReference>
<keyword evidence="4" id="KW-0732">Signal</keyword>
<evidence type="ECO:0000313" key="10">
    <source>
        <dbReference type="Proteomes" id="UP000239899"/>
    </source>
</evidence>
<keyword evidence="6 7" id="KW-0472">Membrane</keyword>
<dbReference type="STRING" id="3076.A0A2P6TML6"/>
<evidence type="ECO:0000256" key="4">
    <source>
        <dbReference type="ARBA" id="ARBA00022729"/>
    </source>
</evidence>
<evidence type="ECO:0000256" key="7">
    <source>
        <dbReference type="RuleBase" id="RU365066"/>
    </source>
</evidence>
<feature type="transmembrane region" description="Helical" evidence="7">
    <location>
        <begin position="420"/>
        <end position="440"/>
    </location>
</feature>
<comment type="subcellular location">
    <subcellularLocation>
        <location evidence="1">Endomembrane system</location>
        <topology evidence="1">Multi-pass membrane protein</topology>
    </subcellularLocation>
    <subcellularLocation>
        <location evidence="7">Golgi apparatus membrane</location>
        <topology evidence="7">Multi-pass membrane protein</topology>
    </subcellularLocation>
</comment>
<proteinExistence type="inferred from homology"/>
<dbReference type="Pfam" id="PF04080">
    <property type="entry name" value="Per1"/>
    <property type="match status" value="1"/>
</dbReference>
<dbReference type="GO" id="GO:0016788">
    <property type="term" value="F:hydrolase activity, acting on ester bonds"/>
    <property type="evidence" value="ECO:0007669"/>
    <property type="project" value="TreeGrafter"/>
</dbReference>
<dbReference type="OrthoDB" id="419770at2759"/>
<gene>
    <name evidence="9" type="ORF">C2E21_5973</name>
</gene>
<dbReference type="GO" id="GO:0000139">
    <property type="term" value="C:Golgi membrane"/>
    <property type="evidence" value="ECO:0007669"/>
    <property type="project" value="UniProtKB-SubCell"/>
</dbReference>
<protein>
    <recommendedName>
        <fullName evidence="7">Post-GPI attachment to proteins factor 3</fullName>
    </recommendedName>
</protein>
<comment type="caution">
    <text evidence="9">The sequence shown here is derived from an EMBL/GenBank/DDBJ whole genome shotgun (WGS) entry which is preliminary data.</text>
</comment>
<feature type="compositionally biased region" description="Low complexity" evidence="8">
    <location>
        <begin position="297"/>
        <end position="307"/>
    </location>
</feature>
<dbReference type="Gene3D" id="2.40.50.140">
    <property type="entry name" value="Nucleic acid-binding proteins"/>
    <property type="match status" value="1"/>
</dbReference>
<evidence type="ECO:0000256" key="1">
    <source>
        <dbReference type="ARBA" id="ARBA00004127"/>
    </source>
</evidence>
<evidence type="ECO:0000256" key="5">
    <source>
        <dbReference type="ARBA" id="ARBA00022989"/>
    </source>
</evidence>
<dbReference type="GO" id="GO:0005789">
    <property type="term" value="C:endoplasmic reticulum membrane"/>
    <property type="evidence" value="ECO:0007669"/>
    <property type="project" value="TreeGrafter"/>
</dbReference>
<dbReference type="GO" id="GO:0006506">
    <property type="term" value="P:GPI anchor biosynthetic process"/>
    <property type="evidence" value="ECO:0007669"/>
    <property type="project" value="UniProtKB-KW"/>
</dbReference>
<dbReference type="Proteomes" id="UP000239899">
    <property type="component" value="Unassembled WGS sequence"/>
</dbReference>
<feature type="transmembrane region" description="Helical" evidence="7">
    <location>
        <begin position="266"/>
        <end position="286"/>
    </location>
</feature>
<feature type="transmembrane region" description="Helical" evidence="7">
    <location>
        <begin position="481"/>
        <end position="499"/>
    </location>
</feature>
<keyword evidence="2 7" id="KW-0337">GPI-anchor biosynthesis</keyword>
<evidence type="ECO:0000256" key="6">
    <source>
        <dbReference type="ARBA" id="ARBA00023136"/>
    </source>
</evidence>